<accession>C2KYG8</accession>
<sequence length="200" mass="23026">MKVWIIFWKEGHLQSISTNLKGVILMISFLFQYPYSRVLILAFALGLIYFISSKRTYSYGHRWGLISYIALLVLIYLIPHSISHRDLSIPQILQDIELNPFLFLRYNMLSNLIIVVSFLPLPGLLFSVVKEKKKVLLYAVLIGFGIECIQLLLNILFHSPIFVVDVNDLVLYTLANFIGYSLFLLLQNRNISMPLGTQKA</sequence>
<keyword evidence="1" id="KW-0812">Transmembrane</keyword>
<dbReference type="HOGENOM" id="CLU_1365061_0_0_9"/>
<feature type="transmembrane region" description="Helical" evidence="1">
    <location>
        <begin position="63"/>
        <end position="82"/>
    </location>
</feature>
<dbReference type="InParanoid" id="C2KYG8"/>
<name>C2KYG8_9FIRM</name>
<keyword evidence="1" id="KW-0472">Membrane</keyword>
<dbReference type="EMBL" id="ACKX01000158">
    <property type="protein sequence ID" value="EEJ51184.1"/>
    <property type="molecule type" value="Genomic_DNA"/>
</dbReference>
<evidence type="ECO:0000313" key="2">
    <source>
        <dbReference type="EMBL" id="EEJ51184.1"/>
    </source>
</evidence>
<organism evidence="2 3">
    <name type="scientific">Oribacterium sinus F0268</name>
    <dbReference type="NCBI Taxonomy" id="585501"/>
    <lineage>
        <taxon>Bacteria</taxon>
        <taxon>Bacillati</taxon>
        <taxon>Bacillota</taxon>
        <taxon>Clostridia</taxon>
        <taxon>Lachnospirales</taxon>
        <taxon>Lachnospiraceae</taxon>
        <taxon>Oribacterium</taxon>
    </lineage>
</organism>
<evidence type="ECO:0000256" key="1">
    <source>
        <dbReference type="SAM" id="Phobius"/>
    </source>
</evidence>
<comment type="caution">
    <text evidence="2">The sequence shown here is derived from an EMBL/GenBank/DDBJ whole genome shotgun (WGS) entry which is preliminary data.</text>
</comment>
<protein>
    <submittedName>
        <fullName evidence="2">VanZ-like protein</fullName>
    </submittedName>
</protein>
<keyword evidence="3" id="KW-1185">Reference proteome</keyword>
<feature type="transmembrane region" description="Helical" evidence="1">
    <location>
        <begin position="135"/>
        <end position="157"/>
    </location>
</feature>
<dbReference type="Proteomes" id="UP000004121">
    <property type="component" value="Unassembled WGS sequence"/>
</dbReference>
<dbReference type="STRING" id="585501.HMPREF6123_1537"/>
<keyword evidence="1" id="KW-1133">Transmembrane helix</keyword>
<proteinExistence type="predicted"/>
<gene>
    <name evidence="2" type="ORF">HMPREF6123_1537</name>
</gene>
<evidence type="ECO:0000313" key="3">
    <source>
        <dbReference type="Proteomes" id="UP000004121"/>
    </source>
</evidence>
<reference evidence="2 3" key="1">
    <citation type="submission" date="2009-04" db="EMBL/GenBank/DDBJ databases">
        <authorList>
            <person name="Qin X."/>
            <person name="Bachman B."/>
            <person name="Battles P."/>
            <person name="Bell A."/>
            <person name="Bess C."/>
            <person name="Bickham C."/>
            <person name="Chaboub L."/>
            <person name="Chen D."/>
            <person name="Coyle M."/>
            <person name="Deiros D.R."/>
            <person name="Dinh H."/>
            <person name="Forbes L."/>
            <person name="Fowler G."/>
            <person name="Francisco L."/>
            <person name="Fu Q."/>
            <person name="Gubbala S."/>
            <person name="Hale W."/>
            <person name="Han Y."/>
            <person name="Hemphill L."/>
            <person name="Highlander S.K."/>
            <person name="Hirani K."/>
            <person name="Hogues M."/>
            <person name="Jackson L."/>
            <person name="Jakkamsetti A."/>
            <person name="Javaid M."/>
            <person name="Jiang H."/>
            <person name="Korchina V."/>
            <person name="Kovar C."/>
            <person name="Lara F."/>
            <person name="Lee S."/>
            <person name="Mata R."/>
            <person name="Mathew T."/>
            <person name="Moen C."/>
            <person name="Morales K."/>
            <person name="Munidasa M."/>
            <person name="Nazareth L."/>
            <person name="Ngo R."/>
            <person name="Nguyen L."/>
            <person name="Okwuonu G."/>
            <person name="Ongeri F."/>
            <person name="Patil S."/>
            <person name="Petrosino J."/>
            <person name="Pham C."/>
            <person name="Pham P."/>
            <person name="Pu L.-L."/>
            <person name="Puazo M."/>
            <person name="Raj R."/>
            <person name="Reid J."/>
            <person name="Rouhana J."/>
            <person name="Saada N."/>
            <person name="Shang Y."/>
            <person name="Simmons D."/>
            <person name="Thornton R."/>
            <person name="Warren J."/>
            <person name="Weissenberger G."/>
            <person name="Zhang J."/>
            <person name="Zhang L."/>
            <person name="Zhou C."/>
            <person name="Zhu D."/>
            <person name="Muzny D."/>
            <person name="Worley K."/>
            <person name="Gibbs R."/>
        </authorList>
    </citation>
    <scope>NUCLEOTIDE SEQUENCE [LARGE SCALE GENOMIC DNA]</scope>
    <source>
        <strain evidence="2 3">F0268</strain>
    </source>
</reference>
<feature type="transmembrane region" description="Helical" evidence="1">
    <location>
        <begin position="108"/>
        <end position="128"/>
    </location>
</feature>
<dbReference type="AlphaFoldDB" id="C2KYG8"/>
<feature type="transmembrane region" description="Helical" evidence="1">
    <location>
        <begin position="169"/>
        <end position="186"/>
    </location>
</feature>
<feature type="transmembrane region" description="Helical" evidence="1">
    <location>
        <begin position="23"/>
        <end position="51"/>
    </location>
</feature>